<dbReference type="AlphaFoldDB" id="A0A8T0E094"/>
<dbReference type="InterPro" id="IPR002589">
    <property type="entry name" value="Macro_dom"/>
</dbReference>
<dbReference type="PANTHER" id="PTHR11106">
    <property type="entry name" value="GANGLIOSIDE INDUCED DIFFERENTIATION ASSOCIATED PROTEIN 2-RELATED"/>
    <property type="match status" value="1"/>
</dbReference>
<dbReference type="GO" id="GO:0140291">
    <property type="term" value="P:peptidyl-glutamate ADP-deribosylation"/>
    <property type="evidence" value="ECO:0007669"/>
    <property type="project" value="TreeGrafter"/>
</dbReference>
<dbReference type="PANTHER" id="PTHR11106:SF27">
    <property type="entry name" value="MACRO DOMAIN-CONTAINING PROTEIN"/>
    <property type="match status" value="1"/>
</dbReference>
<feature type="domain" description="Macro" evidence="1">
    <location>
        <begin position="292"/>
        <end position="381"/>
    </location>
</feature>
<dbReference type="SUPFAM" id="SSF52949">
    <property type="entry name" value="Macro domain-like"/>
    <property type="match status" value="2"/>
</dbReference>
<name>A0A8T0E094_ARGBR</name>
<dbReference type="GO" id="GO:0006974">
    <property type="term" value="P:DNA damage response"/>
    <property type="evidence" value="ECO:0007669"/>
    <property type="project" value="TreeGrafter"/>
</dbReference>
<dbReference type="GO" id="GO:0005654">
    <property type="term" value="C:nucleoplasm"/>
    <property type="evidence" value="ECO:0007669"/>
    <property type="project" value="TreeGrafter"/>
</dbReference>
<protein>
    <submittedName>
        <fullName evidence="2">ADP-ribose glycohydrolase MACROD2 like protein</fullName>
    </submittedName>
</protein>
<dbReference type="EMBL" id="JABXBU010002231">
    <property type="protein sequence ID" value="KAF8763786.1"/>
    <property type="molecule type" value="Genomic_DNA"/>
</dbReference>
<evidence type="ECO:0000313" key="3">
    <source>
        <dbReference type="Proteomes" id="UP000807504"/>
    </source>
</evidence>
<gene>
    <name evidence="2" type="ORF">HNY73_021928</name>
</gene>
<dbReference type="SMART" id="SM00506">
    <property type="entry name" value="A1pp"/>
    <property type="match status" value="1"/>
</dbReference>
<evidence type="ECO:0000259" key="1">
    <source>
        <dbReference type="PROSITE" id="PS51154"/>
    </source>
</evidence>
<proteinExistence type="predicted"/>
<sequence>MDYLKDRIKYMDMDVDTKRAEYDCQSGYITLDEIPSWTEYSRSINRRQFSSAYRIDERLNGKVSIFSGDITTLEIDVIVNSASSSLVHASYNQINGAISRAAGPSFLAECLSLGVFQTGETKFTGGYKLPARYVIHTQGPNGENHGLLKKCYMDSLNLAKLKEWKTIAFPCISMGSCRYPRERAARIALKVTREFLEKNPNAMDRIQEDIRFPEKVKTHFIIISFSKQELRVIQEFTFVWIVMEFMEDRVKYMDMDLDKKRAIYLCKSSYTTLDDIPTWTEYSKNINRKQTSSDYRTDIRLNEKVSIFVGDITTLEIDAIVNSANTALIGSHPNRVDGSIHIAAGKSLLAECLTLDGCQTGEAKFTGGYKLPARYVIHTPV</sequence>
<reference evidence="2" key="1">
    <citation type="journal article" date="2020" name="bioRxiv">
        <title>Chromosome-level reference genome of the European wasp spider Argiope bruennichi: a resource for studies on range expansion and evolutionary adaptation.</title>
        <authorList>
            <person name="Sheffer M.M."/>
            <person name="Hoppe A."/>
            <person name="Krehenwinkel H."/>
            <person name="Uhl G."/>
            <person name="Kuss A.W."/>
            <person name="Jensen L."/>
            <person name="Jensen C."/>
            <person name="Gillespie R.G."/>
            <person name="Hoff K.J."/>
            <person name="Prost S."/>
        </authorList>
    </citation>
    <scope>NUCLEOTIDE SEQUENCE</scope>
</reference>
<keyword evidence="3" id="KW-1185">Reference proteome</keyword>
<evidence type="ECO:0000313" key="2">
    <source>
        <dbReference type="EMBL" id="KAF8763786.1"/>
    </source>
</evidence>
<accession>A0A8T0E094</accession>
<dbReference type="GO" id="GO:0042278">
    <property type="term" value="P:purine nucleoside metabolic process"/>
    <property type="evidence" value="ECO:0007669"/>
    <property type="project" value="TreeGrafter"/>
</dbReference>
<organism evidence="2 3">
    <name type="scientific">Argiope bruennichi</name>
    <name type="common">Wasp spider</name>
    <name type="synonym">Aranea bruennichi</name>
    <dbReference type="NCBI Taxonomy" id="94029"/>
    <lineage>
        <taxon>Eukaryota</taxon>
        <taxon>Metazoa</taxon>
        <taxon>Ecdysozoa</taxon>
        <taxon>Arthropoda</taxon>
        <taxon>Chelicerata</taxon>
        <taxon>Arachnida</taxon>
        <taxon>Araneae</taxon>
        <taxon>Araneomorphae</taxon>
        <taxon>Entelegynae</taxon>
        <taxon>Araneoidea</taxon>
        <taxon>Araneidae</taxon>
        <taxon>Argiope</taxon>
    </lineage>
</organism>
<dbReference type="Pfam" id="PF01661">
    <property type="entry name" value="Macro"/>
    <property type="match status" value="2"/>
</dbReference>
<comment type="caution">
    <text evidence="2">The sequence shown here is derived from an EMBL/GenBank/DDBJ whole genome shotgun (WGS) entry which is preliminary data.</text>
</comment>
<dbReference type="Proteomes" id="UP000807504">
    <property type="component" value="Unassembled WGS sequence"/>
</dbReference>
<dbReference type="GO" id="GO:0140293">
    <property type="term" value="F:ADP-ribosylglutamate hydrolase activity"/>
    <property type="evidence" value="ECO:0007669"/>
    <property type="project" value="TreeGrafter"/>
</dbReference>
<dbReference type="Gene3D" id="3.40.220.10">
    <property type="entry name" value="Leucine Aminopeptidase, subunit E, domain 1"/>
    <property type="match status" value="2"/>
</dbReference>
<dbReference type="PROSITE" id="PS51154">
    <property type="entry name" value="MACRO"/>
    <property type="match status" value="2"/>
</dbReference>
<dbReference type="InterPro" id="IPR043472">
    <property type="entry name" value="Macro_dom-like"/>
</dbReference>
<feature type="domain" description="Macro" evidence="1">
    <location>
        <begin position="50"/>
        <end position="241"/>
    </location>
</feature>
<reference evidence="2" key="2">
    <citation type="submission" date="2020-06" db="EMBL/GenBank/DDBJ databases">
        <authorList>
            <person name="Sheffer M."/>
        </authorList>
    </citation>
    <scope>NUCLEOTIDE SEQUENCE</scope>
</reference>